<keyword evidence="1" id="KW-0812">Transmembrane</keyword>
<comment type="caution">
    <text evidence="3">The sequence shown here is derived from an EMBL/GenBank/DDBJ whole genome shotgun (WGS) entry which is preliminary data.</text>
</comment>
<feature type="transmembrane region" description="Helical" evidence="1">
    <location>
        <begin position="118"/>
        <end position="139"/>
    </location>
</feature>
<dbReference type="EMBL" id="JAMGBE010000001">
    <property type="protein sequence ID" value="MCL6729288.1"/>
    <property type="molecule type" value="Genomic_DNA"/>
</dbReference>
<feature type="transmembrane region" description="Helical" evidence="1">
    <location>
        <begin position="56"/>
        <end position="74"/>
    </location>
</feature>
<evidence type="ECO:0000256" key="1">
    <source>
        <dbReference type="SAM" id="Phobius"/>
    </source>
</evidence>
<dbReference type="Proteomes" id="UP001165342">
    <property type="component" value="Unassembled WGS sequence"/>
</dbReference>
<dbReference type="PANTHER" id="PTHR37299">
    <property type="entry name" value="TRANSCRIPTIONAL REGULATOR-RELATED"/>
    <property type="match status" value="1"/>
</dbReference>
<sequence length="255" mass="27481">MASAAPSLSLGRIFFEPLRGAVLAGCGVAIWLAGAAYCHLYQTLTTGESPGPWSGSLTWSAIAVVPWFALFEWSKQAEGAEATRRPALLAGLVLAIAALSISIEYVVDFCLGDVTDRFGLLVMRRLPAIGVTILLIAVARKAVLRRPPSSAAVDLAALADALDWVEAADNYVELHGQGKMTLRRMTMREAERALRERGFVRIHRRYLVNQSRISSIIGTNGDRVVRLTSGAELPVGRAFAGNLRAPVEETQVEPG</sequence>
<reference evidence="3" key="1">
    <citation type="submission" date="2022-05" db="EMBL/GenBank/DDBJ databases">
        <authorList>
            <person name="Jo J.-H."/>
            <person name="Im W.-T."/>
        </authorList>
    </citation>
    <scope>NUCLEOTIDE SEQUENCE</scope>
    <source>
        <strain evidence="3">SE220</strain>
    </source>
</reference>
<dbReference type="InterPro" id="IPR007492">
    <property type="entry name" value="LytTR_DNA-bd_dom"/>
</dbReference>
<dbReference type="InterPro" id="IPR046947">
    <property type="entry name" value="LytR-like"/>
</dbReference>
<name>A0ABT0S0A8_9SPHN</name>
<keyword evidence="1" id="KW-1133">Transmembrane helix</keyword>
<feature type="domain" description="HTH LytTR-type" evidence="2">
    <location>
        <begin position="160"/>
        <end position="249"/>
    </location>
</feature>
<keyword evidence="1" id="KW-0472">Membrane</keyword>
<proteinExistence type="predicted"/>
<evidence type="ECO:0000313" key="4">
    <source>
        <dbReference type="Proteomes" id="UP001165342"/>
    </source>
</evidence>
<dbReference type="PANTHER" id="PTHR37299:SF1">
    <property type="entry name" value="STAGE 0 SPORULATION PROTEIN A HOMOLOG"/>
    <property type="match status" value="1"/>
</dbReference>
<feature type="transmembrane region" description="Helical" evidence="1">
    <location>
        <begin position="86"/>
        <end position="106"/>
    </location>
</feature>
<protein>
    <submittedName>
        <fullName evidence="3">LytTR family transcriptional regulator</fullName>
    </submittedName>
</protein>
<feature type="transmembrane region" description="Helical" evidence="1">
    <location>
        <begin position="21"/>
        <end position="44"/>
    </location>
</feature>
<keyword evidence="4" id="KW-1185">Reference proteome</keyword>
<dbReference type="PROSITE" id="PS50930">
    <property type="entry name" value="HTH_LYTTR"/>
    <property type="match status" value="1"/>
</dbReference>
<dbReference type="Gene3D" id="2.40.50.1020">
    <property type="entry name" value="LytTr DNA-binding domain"/>
    <property type="match status" value="1"/>
</dbReference>
<organism evidence="3 4">
    <name type="scientific">Sphingomonas hankyongi</name>
    <dbReference type="NCBI Taxonomy" id="2908209"/>
    <lineage>
        <taxon>Bacteria</taxon>
        <taxon>Pseudomonadati</taxon>
        <taxon>Pseudomonadota</taxon>
        <taxon>Alphaproteobacteria</taxon>
        <taxon>Sphingomonadales</taxon>
        <taxon>Sphingomonadaceae</taxon>
        <taxon>Sphingomonas</taxon>
    </lineage>
</organism>
<accession>A0ABT0S0A8</accession>
<dbReference type="RefSeq" id="WP_249830756.1">
    <property type="nucleotide sequence ID" value="NZ_JAMGBE010000001.1"/>
</dbReference>
<dbReference type="Pfam" id="PF04397">
    <property type="entry name" value="LytTR"/>
    <property type="match status" value="1"/>
</dbReference>
<evidence type="ECO:0000259" key="2">
    <source>
        <dbReference type="PROSITE" id="PS50930"/>
    </source>
</evidence>
<dbReference type="SMART" id="SM00850">
    <property type="entry name" value="LytTR"/>
    <property type="match status" value="1"/>
</dbReference>
<gene>
    <name evidence="3" type="ORF">LZ538_04355</name>
</gene>
<evidence type="ECO:0000313" key="3">
    <source>
        <dbReference type="EMBL" id="MCL6729288.1"/>
    </source>
</evidence>